<dbReference type="AlphaFoldDB" id="A0A2M6WKM6"/>
<organism evidence="2 3">
    <name type="scientific">Candidatus Harrisonbacteria bacterium CG10_big_fil_rev_8_21_14_0_10_38_8</name>
    <dbReference type="NCBI Taxonomy" id="1974582"/>
    <lineage>
        <taxon>Bacteria</taxon>
        <taxon>Candidatus Harrisoniibacteriota</taxon>
    </lineage>
</organism>
<protein>
    <recommendedName>
        <fullName evidence="4">Type II secretion system protein</fullName>
    </recommendedName>
</protein>
<proteinExistence type="predicted"/>
<dbReference type="Proteomes" id="UP000229112">
    <property type="component" value="Unassembled WGS sequence"/>
</dbReference>
<keyword evidence="1" id="KW-1133">Transmembrane helix</keyword>
<dbReference type="EMBL" id="PFAY01000002">
    <property type="protein sequence ID" value="PIT93358.1"/>
    <property type="molecule type" value="Genomic_DNA"/>
</dbReference>
<evidence type="ECO:0000256" key="1">
    <source>
        <dbReference type="SAM" id="Phobius"/>
    </source>
</evidence>
<dbReference type="InterPro" id="IPR012902">
    <property type="entry name" value="N_methyl_site"/>
</dbReference>
<sequence>MKNKESGFTLLELSITVGIMLIVFGVLITGIKPKTQIERTRNAERLAHIRSIIGAVNHFTLETFGDYPTAIDSQLRMIGTASSGCNLICGQGDVEEEGESSFPSDLIDDSETDFNAGTHSDTEWSGSFLGLNDTGMQITGAGNFISEVKDATEVVEWSNLAPVIGAPYGKALPNLFTTTESG</sequence>
<accession>A0A2M6WKM6</accession>
<feature type="non-terminal residue" evidence="2">
    <location>
        <position position="182"/>
    </location>
</feature>
<dbReference type="Pfam" id="PF07963">
    <property type="entry name" value="N_methyl"/>
    <property type="match status" value="1"/>
</dbReference>
<evidence type="ECO:0008006" key="4">
    <source>
        <dbReference type="Google" id="ProtNLM"/>
    </source>
</evidence>
<evidence type="ECO:0000313" key="2">
    <source>
        <dbReference type="EMBL" id="PIT93358.1"/>
    </source>
</evidence>
<evidence type="ECO:0000313" key="3">
    <source>
        <dbReference type="Proteomes" id="UP000229112"/>
    </source>
</evidence>
<reference evidence="3" key="1">
    <citation type="submission" date="2017-09" db="EMBL/GenBank/DDBJ databases">
        <title>Depth-based differentiation of microbial function through sediment-hosted aquifers and enrichment of novel symbionts in the deep terrestrial subsurface.</title>
        <authorList>
            <person name="Probst A.J."/>
            <person name="Ladd B."/>
            <person name="Jarett J.K."/>
            <person name="Geller-Mcgrath D.E."/>
            <person name="Sieber C.M.K."/>
            <person name="Emerson J.B."/>
            <person name="Anantharaman K."/>
            <person name="Thomas B.C."/>
            <person name="Malmstrom R."/>
            <person name="Stieglmeier M."/>
            <person name="Klingl A."/>
            <person name="Woyke T."/>
            <person name="Ryan C.M."/>
            <person name="Banfield J.F."/>
        </authorList>
    </citation>
    <scope>NUCLEOTIDE SEQUENCE [LARGE SCALE GENOMIC DNA]</scope>
</reference>
<name>A0A2M6WKM6_9BACT</name>
<gene>
    <name evidence="2" type="ORF">COU06_00075</name>
</gene>
<keyword evidence="1" id="KW-0812">Transmembrane</keyword>
<dbReference type="PROSITE" id="PS00409">
    <property type="entry name" value="PROKAR_NTER_METHYL"/>
    <property type="match status" value="1"/>
</dbReference>
<feature type="transmembrane region" description="Helical" evidence="1">
    <location>
        <begin position="6"/>
        <end position="31"/>
    </location>
</feature>
<keyword evidence="1" id="KW-0472">Membrane</keyword>
<comment type="caution">
    <text evidence="2">The sequence shown here is derived from an EMBL/GenBank/DDBJ whole genome shotgun (WGS) entry which is preliminary data.</text>
</comment>